<name>A0A0D4CCM4_9LACT</name>
<protein>
    <recommendedName>
        <fullName evidence="3">Regulatory protein Spx</fullName>
    </recommendedName>
</protein>
<dbReference type="RefSeq" id="WP_003134357.1">
    <property type="nucleotide sequence ID" value="NZ_JASELV010000025.1"/>
</dbReference>
<evidence type="ECO:0008006" key="3">
    <source>
        <dbReference type="Google" id="ProtNLM"/>
    </source>
</evidence>
<dbReference type="Gene3D" id="3.40.30.10">
    <property type="entry name" value="Glutaredoxin"/>
    <property type="match status" value="1"/>
</dbReference>
<dbReference type="AlphaFoldDB" id="A0A0D4CCM4"/>
<dbReference type="PANTHER" id="PTHR30041:SF7">
    <property type="entry name" value="GLOBAL TRANSCRIPTIONAL REGULATOR SPX"/>
    <property type="match status" value="1"/>
</dbReference>
<comment type="similarity">
    <text evidence="1">Belongs to the ArsC family.</text>
</comment>
<dbReference type="SUPFAM" id="SSF52833">
    <property type="entry name" value="Thioredoxin-like"/>
    <property type="match status" value="1"/>
</dbReference>
<organism evidence="2">
    <name type="scientific">Lactococcus garvieae</name>
    <dbReference type="NCBI Taxonomy" id="1363"/>
    <lineage>
        <taxon>Bacteria</taxon>
        <taxon>Bacillati</taxon>
        <taxon>Bacillota</taxon>
        <taxon>Bacilli</taxon>
        <taxon>Lactobacillales</taxon>
        <taxon>Streptococcaceae</taxon>
        <taxon>Lactococcus</taxon>
    </lineage>
</organism>
<dbReference type="EMBL" id="KM007160">
    <property type="protein sequence ID" value="AJT46510.1"/>
    <property type="molecule type" value="Genomic_DNA"/>
</dbReference>
<keyword evidence="2" id="KW-0614">Plasmid</keyword>
<dbReference type="InterPro" id="IPR036249">
    <property type="entry name" value="Thioredoxin-like_sf"/>
</dbReference>
<dbReference type="InterPro" id="IPR006660">
    <property type="entry name" value="Arsenate_reductase-like"/>
</dbReference>
<dbReference type="Pfam" id="PF03960">
    <property type="entry name" value="ArsC"/>
    <property type="match status" value="1"/>
</dbReference>
<sequence length="127" mass="14989">MIKVYFRGSCGSSRRAFSWFEKYNINIQKYQISKMTRSDLVKLLQLSDEGLKDIIKRPGKSSSEVRDAITYMELLSFNEALDFVLSHPYVLQTPIIIDGNNYLIGYNEDEIRKFLPKEYRRHRLLSE</sequence>
<proteinExistence type="inferred from homology"/>
<evidence type="ECO:0000256" key="1">
    <source>
        <dbReference type="PROSITE-ProRule" id="PRU01282"/>
    </source>
</evidence>
<geneLocation type="plasmid" evidence="2">
    <name>pLG42</name>
</geneLocation>
<reference evidence="2" key="1">
    <citation type="journal article" date="2015" name="PLoS ONE">
        <title>The Plasmid Complement of the Cheese Isolate Lactococcus garvieae IPLA 31405 Revealed Adaptation to the Dairy Environment.</title>
        <authorList>
            <person name="Florez A.B."/>
            <person name="Mayo B."/>
        </authorList>
    </citation>
    <scope>NUCLEOTIDE SEQUENCE</scope>
    <source>
        <strain evidence="2">IPLA 31405</strain>
        <plasmid evidence="2">pLG42</plasmid>
    </source>
</reference>
<evidence type="ECO:0000313" key="2">
    <source>
        <dbReference type="EMBL" id="AJT46510.1"/>
    </source>
</evidence>
<dbReference type="PROSITE" id="PS51353">
    <property type="entry name" value="ARSC"/>
    <property type="match status" value="1"/>
</dbReference>
<dbReference type="PANTHER" id="PTHR30041">
    <property type="entry name" value="ARSENATE REDUCTASE"/>
    <property type="match status" value="1"/>
</dbReference>
<accession>A0A0D4CCM4</accession>